<dbReference type="InterPro" id="IPR052913">
    <property type="entry name" value="Glycopeptide_resist_protein"/>
</dbReference>
<proteinExistence type="predicted"/>
<keyword evidence="5" id="KW-1185">Reference proteome</keyword>
<dbReference type="InterPro" id="IPR007391">
    <property type="entry name" value="Vancomycin_resist_VanW"/>
</dbReference>
<dbReference type="InterPro" id="IPR022029">
    <property type="entry name" value="YoaR-like_PG-bd"/>
</dbReference>
<gene>
    <name evidence="4" type="ORF">H0B56_09300</name>
</gene>
<feature type="compositionally biased region" description="Gly residues" evidence="1">
    <location>
        <begin position="650"/>
        <end position="667"/>
    </location>
</feature>
<feature type="region of interest" description="Disordered" evidence="1">
    <location>
        <begin position="526"/>
        <end position="667"/>
    </location>
</feature>
<dbReference type="Proteomes" id="UP000582974">
    <property type="component" value="Unassembled WGS sequence"/>
</dbReference>
<name>A0A837ZZQ7_9PSEU</name>
<feature type="compositionally biased region" description="Polar residues" evidence="1">
    <location>
        <begin position="532"/>
        <end position="544"/>
    </location>
</feature>
<feature type="transmembrane region" description="Helical" evidence="2">
    <location>
        <begin position="21"/>
        <end position="40"/>
    </location>
</feature>
<sequence>MLGEPNDAPADSRQPPVRWRARLLSVIAGAAWILGAVYLLDLFTSSQQLPPAVSVAGVDVGGLGKEAAVETLRERLQPHLDDPARVRAGDSDLTVDPERVGVTGDWEATVDEAAARPSSPVAWLTSLFTRRDVDPVVTGDDSALADELAALREEVQREHVEGDIEFDGTEPKAVLPVSGRELDVDAAVRTVFDDWVHGEVIALPVDEQPTRTTAEGVRTALTKVARPAVAGAVDLVGDGHTVTLEPAEIANLLSFEPDGEGGLAADVAAEDLDSVVGTELAETEQESRNATMSFDDDTPTVEPSVDGQRLDWADTADALLATLPTDGRDVEVAYRDEPAEVTTSEAGELGIEEVVGEFSTSGFAPDSGVNIRTVAEEVNGVIIPPGESFSLNEFTGPRGTDEGYVSAGIIEQGQPSRAVGGGISQFATTLYNAAYFAAMTDVEHTEHSYYISRYPVAREATVYQNPDGSSVIDLEFRNEHPTGVAIETEWTPEEITVRIWGTEHYEVESVTGPKTNFTSPKVRTIPYGEECSPSNGSRGFTATDTRIIRDLDGNEVDREERTVVYNPQPTVRCAPPPEPSPTPTREPDDGSDGDSGDEDSSDGGSGDDGSGDGDDGSGNGDDGSGDGDGDSGDSSGGDGDGGGDADDGDGGAGAEGGGDGDGGAGSD</sequence>
<accession>A0A837ZZQ7</accession>
<feature type="domain" description="YoaR-like putative peptidoglycan binding" evidence="3">
    <location>
        <begin position="263"/>
        <end position="329"/>
    </location>
</feature>
<feature type="compositionally biased region" description="Pro residues" evidence="1">
    <location>
        <begin position="574"/>
        <end position="584"/>
    </location>
</feature>
<dbReference type="Pfam" id="PF04294">
    <property type="entry name" value="VanW"/>
    <property type="match status" value="1"/>
</dbReference>
<protein>
    <submittedName>
        <fullName evidence="4">VanW family protein</fullName>
    </submittedName>
</protein>
<evidence type="ECO:0000259" key="3">
    <source>
        <dbReference type="Pfam" id="PF12229"/>
    </source>
</evidence>
<dbReference type="AlphaFoldDB" id="A0A837ZZQ7"/>
<dbReference type="PANTHER" id="PTHR35788">
    <property type="entry name" value="EXPORTED PROTEIN-RELATED"/>
    <property type="match status" value="1"/>
</dbReference>
<reference evidence="4 5" key="1">
    <citation type="submission" date="2020-07" db="EMBL/GenBank/DDBJ databases">
        <title>Genome of Haloechinothrix sp.</title>
        <authorList>
            <person name="Tang S.-K."/>
            <person name="Yang L."/>
            <person name="Zhu W.-Y."/>
        </authorList>
    </citation>
    <scope>NUCLEOTIDE SEQUENCE [LARGE SCALE GENOMIC DNA]</scope>
    <source>
        <strain evidence="4 5">YIM 98757</strain>
    </source>
</reference>
<evidence type="ECO:0000313" key="5">
    <source>
        <dbReference type="Proteomes" id="UP000582974"/>
    </source>
</evidence>
<keyword evidence="2" id="KW-1133">Transmembrane helix</keyword>
<feature type="region of interest" description="Disordered" evidence="1">
    <location>
        <begin position="282"/>
        <end position="306"/>
    </location>
</feature>
<dbReference type="RefSeq" id="WP_180892581.1">
    <property type="nucleotide sequence ID" value="NZ_JACCKD010000003.1"/>
</dbReference>
<dbReference type="Pfam" id="PF12229">
    <property type="entry name" value="PG_binding_4"/>
    <property type="match status" value="1"/>
</dbReference>
<keyword evidence="2" id="KW-0812">Transmembrane</keyword>
<evidence type="ECO:0000256" key="2">
    <source>
        <dbReference type="SAM" id="Phobius"/>
    </source>
</evidence>
<feature type="compositionally biased region" description="Basic and acidic residues" evidence="1">
    <location>
        <begin position="546"/>
        <end position="562"/>
    </location>
</feature>
<comment type="caution">
    <text evidence="4">The sequence shown here is derived from an EMBL/GenBank/DDBJ whole genome shotgun (WGS) entry which is preliminary data.</text>
</comment>
<evidence type="ECO:0000256" key="1">
    <source>
        <dbReference type="SAM" id="MobiDB-lite"/>
    </source>
</evidence>
<feature type="compositionally biased region" description="Acidic residues" evidence="1">
    <location>
        <begin position="589"/>
        <end position="601"/>
    </location>
</feature>
<organism evidence="4 5">
    <name type="scientific">Haloechinothrix aidingensis</name>
    <dbReference type="NCBI Taxonomy" id="2752311"/>
    <lineage>
        <taxon>Bacteria</taxon>
        <taxon>Bacillati</taxon>
        <taxon>Actinomycetota</taxon>
        <taxon>Actinomycetes</taxon>
        <taxon>Pseudonocardiales</taxon>
        <taxon>Pseudonocardiaceae</taxon>
        <taxon>Haloechinothrix</taxon>
    </lineage>
</organism>
<dbReference type="PANTHER" id="PTHR35788:SF1">
    <property type="entry name" value="EXPORTED PROTEIN"/>
    <property type="match status" value="1"/>
</dbReference>
<keyword evidence="2" id="KW-0472">Membrane</keyword>
<dbReference type="EMBL" id="JACCKD010000003">
    <property type="protein sequence ID" value="MBA0125734.1"/>
    <property type="molecule type" value="Genomic_DNA"/>
</dbReference>
<evidence type="ECO:0000313" key="4">
    <source>
        <dbReference type="EMBL" id="MBA0125734.1"/>
    </source>
</evidence>